<accession>A0AA37SP97</accession>
<sequence length="189" mass="21120">MKKLLLSLACLFLVLFSITGQEEINIDLEKSEVKWKGSHLFSFGNHYGIVKLKSGGIIKTDGNLVGGSFTIDMNTIANTDGDYSEMLVDHLKNEDFFDVNQFPTATLKIKKIEKDQHPHQLNITADLTIKGITLPIEFQANNENPNKLLAKFIINRVLWGINFGSPSITNVQDNIISDAIQFEVAIITK</sequence>
<dbReference type="PANTHER" id="PTHR34406:SF1">
    <property type="entry name" value="PROTEIN YCEI"/>
    <property type="match status" value="1"/>
</dbReference>
<feature type="chain" id="PRO_5041412563" evidence="1">
    <location>
        <begin position="23"/>
        <end position="189"/>
    </location>
</feature>
<protein>
    <submittedName>
        <fullName evidence="3">Lipid-binding protein</fullName>
    </submittedName>
</protein>
<dbReference type="Pfam" id="PF04264">
    <property type="entry name" value="YceI"/>
    <property type="match status" value="1"/>
</dbReference>
<dbReference type="Gene3D" id="2.40.128.110">
    <property type="entry name" value="Lipid/polyisoprenoid-binding, YceI-like"/>
    <property type="match status" value="1"/>
</dbReference>
<reference evidence="3" key="1">
    <citation type="journal article" date="2014" name="Int. J. Syst. Evol. Microbiol.">
        <title>Complete genome sequence of Corynebacterium casei LMG S-19264T (=DSM 44701T), isolated from a smear-ripened cheese.</title>
        <authorList>
            <consortium name="US DOE Joint Genome Institute (JGI-PGF)"/>
            <person name="Walter F."/>
            <person name="Albersmeier A."/>
            <person name="Kalinowski J."/>
            <person name="Ruckert C."/>
        </authorList>
    </citation>
    <scope>NUCLEOTIDE SEQUENCE</scope>
    <source>
        <strain evidence="3">NBRC 108769</strain>
    </source>
</reference>
<keyword evidence="1" id="KW-0732">Signal</keyword>
<gene>
    <name evidence="3" type="primary">yceI_1</name>
    <name evidence="3" type="ORF">GCM10007940_20770</name>
</gene>
<feature type="domain" description="Lipid/polyisoprenoid-binding YceI-like" evidence="2">
    <location>
        <begin position="23"/>
        <end position="189"/>
    </location>
</feature>
<keyword evidence="4" id="KW-1185">Reference proteome</keyword>
<dbReference type="InterPro" id="IPR007372">
    <property type="entry name" value="Lipid/polyisoprenoid-bd_YceI"/>
</dbReference>
<dbReference type="SMART" id="SM00867">
    <property type="entry name" value="YceI"/>
    <property type="match status" value="1"/>
</dbReference>
<comment type="caution">
    <text evidence="3">The sequence shown here is derived from an EMBL/GenBank/DDBJ whole genome shotgun (WGS) entry which is preliminary data.</text>
</comment>
<dbReference type="PANTHER" id="PTHR34406">
    <property type="entry name" value="PROTEIN YCEI"/>
    <property type="match status" value="1"/>
</dbReference>
<dbReference type="Proteomes" id="UP001156666">
    <property type="component" value="Unassembled WGS sequence"/>
</dbReference>
<dbReference type="AlphaFoldDB" id="A0AA37SP97"/>
<proteinExistence type="predicted"/>
<dbReference type="InterPro" id="IPR036761">
    <property type="entry name" value="TTHA0802/YceI-like_sf"/>
</dbReference>
<feature type="signal peptide" evidence="1">
    <location>
        <begin position="1"/>
        <end position="22"/>
    </location>
</feature>
<organism evidence="3 4">
    <name type="scientific">Portibacter lacus</name>
    <dbReference type="NCBI Taxonomy" id="1099794"/>
    <lineage>
        <taxon>Bacteria</taxon>
        <taxon>Pseudomonadati</taxon>
        <taxon>Bacteroidota</taxon>
        <taxon>Saprospiria</taxon>
        <taxon>Saprospirales</taxon>
        <taxon>Haliscomenobacteraceae</taxon>
        <taxon>Portibacter</taxon>
    </lineage>
</organism>
<evidence type="ECO:0000313" key="4">
    <source>
        <dbReference type="Proteomes" id="UP001156666"/>
    </source>
</evidence>
<dbReference type="EMBL" id="BSOH01000012">
    <property type="protein sequence ID" value="GLR17462.1"/>
    <property type="molecule type" value="Genomic_DNA"/>
</dbReference>
<reference evidence="3" key="2">
    <citation type="submission" date="2023-01" db="EMBL/GenBank/DDBJ databases">
        <title>Draft genome sequence of Portibacter lacus strain NBRC 108769.</title>
        <authorList>
            <person name="Sun Q."/>
            <person name="Mori K."/>
        </authorList>
    </citation>
    <scope>NUCLEOTIDE SEQUENCE</scope>
    <source>
        <strain evidence="3">NBRC 108769</strain>
    </source>
</reference>
<dbReference type="SUPFAM" id="SSF101874">
    <property type="entry name" value="YceI-like"/>
    <property type="match status" value="1"/>
</dbReference>
<evidence type="ECO:0000256" key="1">
    <source>
        <dbReference type="SAM" id="SignalP"/>
    </source>
</evidence>
<dbReference type="RefSeq" id="WP_235295112.1">
    <property type="nucleotide sequence ID" value="NZ_BSOH01000012.1"/>
</dbReference>
<evidence type="ECO:0000313" key="3">
    <source>
        <dbReference type="EMBL" id="GLR17462.1"/>
    </source>
</evidence>
<name>A0AA37SP97_9BACT</name>
<evidence type="ECO:0000259" key="2">
    <source>
        <dbReference type="SMART" id="SM00867"/>
    </source>
</evidence>